<dbReference type="VEuPathDB" id="CryptoDB:Cvel_5429"/>
<dbReference type="PANTHER" id="PTHR11377">
    <property type="entry name" value="N-MYRISTOYL TRANSFERASE"/>
    <property type="match status" value="1"/>
</dbReference>
<evidence type="ECO:0000256" key="1">
    <source>
        <dbReference type="ARBA" id="ARBA00009469"/>
    </source>
</evidence>
<accession>A0A0G4GZ27</accession>
<dbReference type="Pfam" id="PF02799">
    <property type="entry name" value="NMT_C"/>
    <property type="match status" value="1"/>
</dbReference>
<proteinExistence type="inferred from homology"/>
<dbReference type="Pfam" id="PF01233">
    <property type="entry name" value="NMT"/>
    <property type="match status" value="1"/>
</dbReference>
<dbReference type="AlphaFoldDB" id="A0A0G4GZ27"/>
<dbReference type="PANTHER" id="PTHR11377:SF5">
    <property type="entry name" value="GLYCYLPEPTIDE N-TETRADECANOYLTRANSFERASE"/>
    <property type="match status" value="1"/>
</dbReference>
<dbReference type="PROSITE" id="PS00975">
    <property type="entry name" value="NMT_1"/>
    <property type="match status" value="1"/>
</dbReference>
<dbReference type="Gene3D" id="3.40.630.170">
    <property type="match status" value="1"/>
</dbReference>
<protein>
    <recommendedName>
        <fullName evidence="2 5">Glycylpeptide N-tetradecanoyltransferase</fullName>
        <ecNumber evidence="2 5">2.3.1.97</ecNumber>
    </recommendedName>
</protein>
<evidence type="ECO:0000256" key="7">
    <source>
        <dbReference type="SAM" id="MobiDB-lite"/>
    </source>
</evidence>
<dbReference type="InterPro" id="IPR000182">
    <property type="entry name" value="GNAT_dom"/>
</dbReference>
<organism evidence="9">
    <name type="scientific">Chromera velia CCMP2878</name>
    <dbReference type="NCBI Taxonomy" id="1169474"/>
    <lineage>
        <taxon>Eukaryota</taxon>
        <taxon>Sar</taxon>
        <taxon>Alveolata</taxon>
        <taxon>Colpodellida</taxon>
        <taxon>Chromeraceae</taxon>
        <taxon>Chromera</taxon>
    </lineage>
</organism>
<dbReference type="InterPro" id="IPR022677">
    <property type="entry name" value="NMT_C"/>
</dbReference>
<name>A0A0G4GZ27_9ALVE</name>
<evidence type="ECO:0000256" key="6">
    <source>
        <dbReference type="RuleBase" id="RU004178"/>
    </source>
</evidence>
<dbReference type="SUPFAM" id="SSF55729">
    <property type="entry name" value="Acyl-CoA N-acyltransferases (Nat)"/>
    <property type="match status" value="2"/>
</dbReference>
<dbReference type="EMBL" id="CDMZ01001702">
    <property type="protein sequence ID" value="CEM36419.1"/>
    <property type="molecule type" value="Genomic_DNA"/>
</dbReference>
<dbReference type="GO" id="GO:0004379">
    <property type="term" value="F:glycylpeptide N-tetradecanoyltransferase activity"/>
    <property type="evidence" value="ECO:0007669"/>
    <property type="project" value="UniProtKB-EC"/>
</dbReference>
<dbReference type="GO" id="GO:0005737">
    <property type="term" value="C:cytoplasm"/>
    <property type="evidence" value="ECO:0007669"/>
    <property type="project" value="TreeGrafter"/>
</dbReference>
<evidence type="ECO:0000256" key="5">
    <source>
        <dbReference type="RuleBase" id="RU000586"/>
    </source>
</evidence>
<dbReference type="PROSITE" id="PS51186">
    <property type="entry name" value="GNAT"/>
    <property type="match status" value="1"/>
</dbReference>
<reference evidence="9" key="1">
    <citation type="submission" date="2014-11" db="EMBL/GenBank/DDBJ databases">
        <authorList>
            <person name="Otto D Thomas"/>
            <person name="Naeem Raeece"/>
        </authorList>
    </citation>
    <scope>NUCLEOTIDE SEQUENCE</scope>
</reference>
<gene>
    <name evidence="9" type="ORF">Cvel_5429</name>
</gene>
<dbReference type="EC" id="2.3.1.97" evidence="2 5"/>
<sequence length="333" mass="37456">MAEKGEDSCCGHGHSCCDNENEETGAPPPQSASTAPAGTCEAGRGGAMVPTGRLTEKALFAMRQEEAMRHNEKMRQGRENKAAHEFWDTQPVPKLHEEGEHTGYGPIDAPKTPADVKQEPYALPQGFEWCTVDVNDDKQIDEVYHLLTDNYVEDDDNTFRFDYSREFLRWALVPPDLISDWLVGVRTLKGKLVGFITGVPAHVSVGPDGGSETTQVSMAEINFLCVHKKLRSKRLAPVLIKEVTRRVNMTDRWQAVYTAGVVLPRPVASCRYWHRSLNPKKLVECGFSYLGPRMSLAMAIKLYRLPEKTKHIFKPIEQKDIKQVTNLLNEHLK</sequence>
<feature type="region of interest" description="Disordered" evidence="7">
    <location>
        <begin position="1"/>
        <end position="49"/>
    </location>
</feature>
<evidence type="ECO:0000313" key="9">
    <source>
        <dbReference type="EMBL" id="CEM36419.1"/>
    </source>
</evidence>
<dbReference type="InterPro" id="IPR022676">
    <property type="entry name" value="NMT_N"/>
</dbReference>
<dbReference type="InterPro" id="IPR022678">
    <property type="entry name" value="NMT_CS"/>
</dbReference>
<dbReference type="InterPro" id="IPR016181">
    <property type="entry name" value="Acyl_CoA_acyltransferase"/>
</dbReference>
<dbReference type="PhylomeDB" id="A0A0G4GZ27"/>
<comment type="catalytic activity">
    <reaction evidence="5">
        <text>N-terminal glycyl-[protein] + tetradecanoyl-CoA = N-tetradecanoylglycyl-[protein] + CoA + H(+)</text>
        <dbReference type="Rhea" id="RHEA:15521"/>
        <dbReference type="Rhea" id="RHEA-COMP:12666"/>
        <dbReference type="Rhea" id="RHEA-COMP:12667"/>
        <dbReference type="ChEBI" id="CHEBI:15378"/>
        <dbReference type="ChEBI" id="CHEBI:57287"/>
        <dbReference type="ChEBI" id="CHEBI:57385"/>
        <dbReference type="ChEBI" id="CHEBI:64723"/>
        <dbReference type="ChEBI" id="CHEBI:133050"/>
        <dbReference type="EC" id="2.3.1.97"/>
    </reaction>
</comment>
<evidence type="ECO:0000259" key="8">
    <source>
        <dbReference type="PROSITE" id="PS51186"/>
    </source>
</evidence>
<keyword evidence="3 5" id="KW-0808">Transferase</keyword>
<dbReference type="PIRSF" id="PIRSF015892">
    <property type="entry name" value="N-myristl_transf"/>
    <property type="match status" value="1"/>
</dbReference>
<comment type="similarity">
    <text evidence="1 6">Belongs to the NMT family.</text>
</comment>
<dbReference type="InterPro" id="IPR000903">
    <property type="entry name" value="NMT"/>
</dbReference>
<evidence type="ECO:0000256" key="3">
    <source>
        <dbReference type="ARBA" id="ARBA00022679"/>
    </source>
</evidence>
<keyword evidence="4 5" id="KW-0012">Acyltransferase</keyword>
<comment type="function">
    <text evidence="5">Adds a myristoyl group to the N-terminal glycine residue of certain cellular proteins.</text>
</comment>
<evidence type="ECO:0000256" key="4">
    <source>
        <dbReference type="ARBA" id="ARBA00023315"/>
    </source>
</evidence>
<evidence type="ECO:0000256" key="2">
    <source>
        <dbReference type="ARBA" id="ARBA00012923"/>
    </source>
</evidence>
<feature type="domain" description="N-acetyltransferase" evidence="8">
    <location>
        <begin position="130"/>
        <end position="307"/>
    </location>
</feature>